<dbReference type="WBParaSite" id="TMUE_2000008367.1">
    <property type="protein sequence ID" value="TMUE_2000008367.1"/>
    <property type="gene ID" value="WBGene00300252"/>
</dbReference>
<sequence length="250" mass="28834">MGPIGTRTPFGWTVVGQVPTIDQCLRATVSYISVRRHLCKSSSELEELKQNMERFWSIETYGLDGNKRVLPDDRTALDILERTTRFNGKTYVGMLWKSPTLRLPNNRAAVLRLFYRTERRLLNHQLLVKAYTDGMEESMRLGHVEKVEEDSMNSDTGRNWLLPYHAVTSSQNANKVRIVFDASARYHGVSLNDCLLKGPDFLAHLVKMLLKFRSRKIQFSADIEKMYHQIEAPAADRNTLQFSWRKPGSK</sequence>
<evidence type="ECO:0000313" key="1">
    <source>
        <dbReference type="Proteomes" id="UP000046395"/>
    </source>
</evidence>
<name>A0A5S6QNC6_TRIMR</name>
<dbReference type="PANTHER" id="PTHR47331:SF5">
    <property type="entry name" value="RIBONUCLEASE H"/>
    <property type="match status" value="1"/>
</dbReference>
<dbReference type="AlphaFoldDB" id="A0A5S6QNC6"/>
<dbReference type="Proteomes" id="UP000046395">
    <property type="component" value="Unassembled WGS sequence"/>
</dbReference>
<keyword evidence="1" id="KW-1185">Reference proteome</keyword>
<dbReference type="SUPFAM" id="SSF56672">
    <property type="entry name" value="DNA/RNA polymerases"/>
    <property type="match status" value="1"/>
</dbReference>
<proteinExistence type="predicted"/>
<dbReference type="PANTHER" id="PTHR47331">
    <property type="entry name" value="PHD-TYPE DOMAIN-CONTAINING PROTEIN"/>
    <property type="match status" value="1"/>
</dbReference>
<reference evidence="2" key="1">
    <citation type="submission" date="2019-12" db="UniProtKB">
        <authorList>
            <consortium name="WormBaseParasite"/>
        </authorList>
    </citation>
    <scope>IDENTIFICATION</scope>
</reference>
<organism evidence="1 2">
    <name type="scientific">Trichuris muris</name>
    <name type="common">Mouse whipworm</name>
    <dbReference type="NCBI Taxonomy" id="70415"/>
    <lineage>
        <taxon>Eukaryota</taxon>
        <taxon>Metazoa</taxon>
        <taxon>Ecdysozoa</taxon>
        <taxon>Nematoda</taxon>
        <taxon>Enoplea</taxon>
        <taxon>Dorylaimia</taxon>
        <taxon>Trichinellida</taxon>
        <taxon>Trichuridae</taxon>
        <taxon>Trichuris</taxon>
    </lineage>
</organism>
<dbReference type="STRING" id="70415.A0A5S6QNC6"/>
<dbReference type="InterPro" id="IPR043502">
    <property type="entry name" value="DNA/RNA_pol_sf"/>
</dbReference>
<protein>
    <submittedName>
        <fullName evidence="2">Reverse transcriptase domain-containing protein</fullName>
    </submittedName>
</protein>
<evidence type="ECO:0000313" key="2">
    <source>
        <dbReference type="WBParaSite" id="TMUE_2000008367.1"/>
    </source>
</evidence>
<accession>A0A5S6QNC6</accession>